<dbReference type="Proteomes" id="UP000198356">
    <property type="component" value="Unassembled WGS sequence"/>
</dbReference>
<evidence type="ECO:0000256" key="1">
    <source>
        <dbReference type="SAM" id="SignalP"/>
    </source>
</evidence>
<keyword evidence="1" id="KW-0732">Signal</keyword>
<gene>
    <name evidence="3" type="ORF">SAMN05421770_10361</name>
</gene>
<name>A0A239IEZ2_9BACT</name>
<evidence type="ECO:0000259" key="2">
    <source>
        <dbReference type="PROSITE" id="PS51127"/>
    </source>
</evidence>
<dbReference type="Gene3D" id="2.60.40.10">
    <property type="entry name" value="Immunoglobulins"/>
    <property type="match status" value="7"/>
</dbReference>
<protein>
    <submittedName>
        <fullName evidence="3">Right handed beta helix region</fullName>
    </submittedName>
</protein>
<reference evidence="3 4" key="1">
    <citation type="submission" date="2017-06" db="EMBL/GenBank/DDBJ databases">
        <authorList>
            <person name="Kim H.J."/>
            <person name="Triplett B.A."/>
        </authorList>
    </citation>
    <scope>NUCLEOTIDE SEQUENCE [LARGE SCALE GENOMIC DNA]</scope>
    <source>
        <strain evidence="3 4">DSM 18704</strain>
    </source>
</reference>
<accession>A0A239IEZ2</accession>
<dbReference type="InterPro" id="IPR032109">
    <property type="entry name" value="Big_3_5"/>
</dbReference>
<dbReference type="OrthoDB" id="104644at2"/>
<evidence type="ECO:0000313" key="3">
    <source>
        <dbReference type="EMBL" id="SNS91613.1"/>
    </source>
</evidence>
<dbReference type="EMBL" id="FZOU01000003">
    <property type="protein sequence ID" value="SNS91613.1"/>
    <property type="molecule type" value="Genomic_DNA"/>
</dbReference>
<organism evidence="3 4">
    <name type="scientific">Granulicella rosea</name>
    <dbReference type="NCBI Taxonomy" id="474952"/>
    <lineage>
        <taxon>Bacteria</taxon>
        <taxon>Pseudomonadati</taxon>
        <taxon>Acidobacteriota</taxon>
        <taxon>Terriglobia</taxon>
        <taxon>Terriglobales</taxon>
        <taxon>Acidobacteriaceae</taxon>
        <taxon>Granulicella</taxon>
    </lineage>
</organism>
<dbReference type="InterPro" id="IPR013783">
    <property type="entry name" value="Ig-like_fold"/>
</dbReference>
<sequence>MSLSRLFPQGFRLLFVCLFAFMASQAQAQKTIHVPADQPTIQAGINAANNGDTVLIAPGTYYENIDFKGKAITVTSSAGPASTILDGSLGNNPAVTFRTKEGPNSILNGLTIQGGGFEGYPTPSTTYNVAGIWISVGTPTISNNVITHNHCYSIESDGSSPLIVGNEIDNTLDAKGLCSFAGGAAIWLSGSLAYYNGGTAANTPYARVVGNIIQNNVQSGREDAGGNGGPGVAVWGADASIVGNTIRNNLTLGDGGAIIAFNTDEVVIIGNLIYGNQAATDGAISLRPPDESAGPFIGILASNTVYGNKQTSTEGGAFGDAPPSQVYLEGNLGQYVLVNNIVVGSAGGVAVSCGSIYNYLSYTPLVFDHNDLYNPAGAAYGGVCPDQTGTYGNISADPQFIDPSQANFQLRSGSPAIDTGNNSAPQMTATDLSGAARIQDATGKGYPQVDMGAYEYAGVLDATPTILTLTPSTYYPSSTQPLTFTVALTSAAGAPTGPVTILQDNVPLGVVMVGPSGIATYTGSGIVPGLHAYLATYPGMASFPPAVSVKFYLLVPKYTPSIKLSSAPNPSILGSPVTFTATITSLADNAVLSPLTLTDTSTNTVLATLTPNSAGVATFTSSTLTVGYHYVQVSYAGDALHDGVAASVSQQVVTGLASNTTLVSSLNPSVTGQSITFTATVSSNSGTPGGSILFSDGATALGSVNLIPGTGKGTATYTTSSLSVGSHPISATYVPANTYASSSATLNQTVLSGLATTTALACAPNPAYPDQSVAFAAAVAMAGSASGTPSGTVTISDGASLLATLTLANGAASYAALLPIGTHPITAAYVPASGYAASSATCSEVVVGHPTTTSLTVSPNPAAYGQTVTLSAATAPTGSATIATGSITFYDGAAPLATVPLDAAGHASMTTSTLSPRTHNLTAVYSGNTLLAASTSQAIAEVVTAPVLTVTIASTPNPSVAFQPVQFTAAVAVQTQGALPTLTGAVTFSSTNLSGLYEMLGTASLGANGTATFTTSSLGAGRYPVVATFTGSAVYSDESVTTAAASSPLLQTVNPAPTVLSLAATPNPGNQNAPLTLAATIADAPSTQLPGGPVVFTEPATGATLGSGTLAANGTASITLSTLSLGTHQLLASYAGTTDFLPSNSAALTVTIAPSTFTVAFTPPTLTAETAHTAPAPYAITSIGSFADTLHLSCSNLPISASCSFASVSPTLAAHEVLLGSVVLDTSGGRNCGNYDQAGAAHQDLHGSRTVFALLFPLGLVALAGCGGSKKLGRARLLTALLLLFAATNALTGCGTEIWFPTPPGTYYVQLNVQGVNTGKTQTATLTFNVTQASASQTCHF</sequence>
<evidence type="ECO:0000313" key="4">
    <source>
        <dbReference type="Proteomes" id="UP000198356"/>
    </source>
</evidence>
<dbReference type="Gene3D" id="2.160.20.10">
    <property type="entry name" value="Single-stranded right-handed beta-helix, Pectin lyase-like"/>
    <property type="match status" value="1"/>
</dbReference>
<dbReference type="NCBIfam" id="NF041518">
    <property type="entry name" value="choice_anch_Q"/>
    <property type="match status" value="1"/>
</dbReference>
<dbReference type="Pfam" id="PF16640">
    <property type="entry name" value="Big_3_5"/>
    <property type="match status" value="7"/>
</dbReference>
<dbReference type="SMART" id="SM00710">
    <property type="entry name" value="PbH1"/>
    <property type="match status" value="7"/>
</dbReference>
<dbReference type="InterPro" id="IPR006626">
    <property type="entry name" value="PbH1"/>
</dbReference>
<feature type="domain" description="Big-1" evidence="2">
    <location>
        <begin position="1059"/>
        <end position="1149"/>
    </location>
</feature>
<feature type="signal peptide" evidence="1">
    <location>
        <begin position="1"/>
        <end position="28"/>
    </location>
</feature>
<feature type="chain" id="PRO_5012737674" evidence="1">
    <location>
        <begin position="29"/>
        <end position="1341"/>
    </location>
</feature>
<dbReference type="SUPFAM" id="SSF51126">
    <property type="entry name" value="Pectin lyase-like"/>
    <property type="match status" value="1"/>
</dbReference>
<proteinExistence type="predicted"/>
<keyword evidence="4" id="KW-1185">Reference proteome</keyword>
<dbReference type="InterPro" id="IPR011050">
    <property type="entry name" value="Pectin_lyase_fold/virulence"/>
</dbReference>
<dbReference type="InterPro" id="IPR012334">
    <property type="entry name" value="Pectin_lyas_fold"/>
</dbReference>
<dbReference type="PROSITE" id="PS51127">
    <property type="entry name" value="BIG1"/>
    <property type="match status" value="1"/>
</dbReference>
<dbReference type="InterPro" id="IPR003344">
    <property type="entry name" value="Big_1_dom"/>
</dbReference>
<dbReference type="InterPro" id="IPR059226">
    <property type="entry name" value="Choice_anch_Q_dom"/>
</dbReference>